<comment type="caution">
    <text evidence="2">The sequence shown here is derived from an EMBL/GenBank/DDBJ whole genome shotgun (WGS) entry which is preliminary data.</text>
</comment>
<keyword evidence="3" id="KW-1185">Reference proteome</keyword>
<dbReference type="Proteomes" id="UP000828390">
    <property type="component" value="Unassembled WGS sequence"/>
</dbReference>
<reference evidence="2" key="2">
    <citation type="submission" date="2020-11" db="EMBL/GenBank/DDBJ databases">
        <authorList>
            <person name="McCartney M.A."/>
            <person name="Auch B."/>
            <person name="Kono T."/>
            <person name="Mallez S."/>
            <person name="Becker A."/>
            <person name="Gohl D.M."/>
            <person name="Silverstein K.A.T."/>
            <person name="Koren S."/>
            <person name="Bechman K.B."/>
            <person name="Herman A."/>
            <person name="Abrahante J.E."/>
            <person name="Garbe J."/>
        </authorList>
    </citation>
    <scope>NUCLEOTIDE SEQUENCE</scope>
    <source>
        <strain evidence="2">Duluth1</strain>
        <tissue evidence="2">Whole animal</tissue>
    </source>
</reference>
<evidence type="ECO:0000256" key="1">
    <source>
        <dbReference type="SAM" id="MobiDB-lite"/>
    </source>
</evidence>
<dbReference type="AlphaFoldDB" id="A0A9D4RBA9"/>
<evidence type="ECO:0000313" key="3">
    <source>
        <dbReference type="Proteomes" id="UP000828390"/>
    </source>
</evidence>
<name>A0A9D4RBA9_DREPO</name>
<feature type="compositionally biased region" description="Low complexity" evidence="1">
    <location>
        <begin position="21"/>
        <end position="35"/>
    </location>
</feature>
<feature type="compositionally biased region" description="Basic and acidic residues" evidence="1">
    <location>
        <begin position="1"/>
        <end position="10"/>
    </location>
</feature>
<protein>
    <submittedName>
        <fullName evidence="2">Uncharacterized protein</fullName>
    </submittedName>
</protein>
<organism evidence="2 3">
    <name type="scientific">Dreissena polymorpha</name>
    <name type="common">Zebra mussel</name>
    <name type="synonym">Mytilus polymorpha</name>
    <dbReference type="NCBI Taxonomy" id="45954"/>
    <lineage>
        <taxon>Eukaryota</taxon>
        <taxon>Metazoa</taxon>
        <taxon>Spiralia</taxon>
        <taxon>Lophotrochozoa</taxon>
        <taxon>Mollusca</taxon>
        <taxon>Bivalvia</taxon>
        <taxon>Autobranchia</taxon>
        <taxon>Heteroconchia</taxon>
        <taxon>Euheterodonta</taxon>
        <taxon>Imparidentia</taxon>
        <taxon>Neoheterodontei</taxon>
        <taxon>Myida</taxon>
        <taxon>Dreissenoidea</taxon>
        <taxon>Dreissenidae</taxon>
        <taxon>Dreissena</taxon>
    </lineage>
</organism>
<dbReference type="EMBL" id="JAIWYP010000002">
    <property type="protein sequence ID" value="KAH3861178.1"/>
    <property type="molecule type" value="Genomic_DNA"/>
</dbReference>
<accession>A0A9D4RBA9</accession>
<proteinExistence type="predicted"/>
<feature type="compositionally biased region" description="Polar residues" evidence="1">
    <location>
        <begin position="39"/>
        <end position="53"/>
    </location>
</feature>
<gene>
    <name evidence="2" type="ORF">DPMN_024106</name>
</gene>
<evidence type="ECO:0000313" key="2">
    <source>
        <dbReference type="EMBL" id="KAH3861178.1"/>
    </source>
</evidence>
<sequence>MRCPPSDREFVGSLPTRGAISLSPPQTPSTGSSQETDSKMSTSAYNRPSCNSQQLTGEYEAEVNVELLPGF</sequence>
<feature type="region of interest" description="Disordered" evidence="1">
    <location>
        <begin position="1"/>
        <end position="53"/>
    </location>
</feature>
<reference evidence="2" key="1">
    <citation type="journal article" date="2019" name="bioRxiv">
        <title>The Genome of the Zebra Mussel, Dreissena polymorpha: A Resource for Invasive Species Research.</title>
        <authorList>
            <person name="McCartney M.A."/>
            <person name="Auch B."/>
            <person name="Kono T."/>
            <person name="Mallez S."/>
            <person name="Zhang Y."/>
            <person name="Obille A."/>
            <person name="Becker A."/>
            <person name="Abrahante J.E."/>
            <person name="Garbe J."/>
            <person name="Badalamenti J.P."/>
            <person name="Herman A."/>
            <person name="Mangelson H."/>
            <person name="Liachko I."/>
            <person name="Sullivan S."/>
            <person name="Sone E.D."/>
            <person name="Koren S."/>
            <person name="Silverstein K.A.T."/>
            <person name="Beckman K.B."/>
            <person name="Gohl D.M."/>
        </authorList>
    </citation>
    <scope>NUCLEOTIDE SEQUENCE</scope>
    <source>
        <strain evidence="2">Duluth1</strain>
        <tissue evidence="2">Whole animal</tissue>
    </source>
</reference>